<keyword evidence="10" id="KW-1185">Reference proteome</keyword>
<dbReference type="Pfam" id="PF00962">
    <property type="entry name" value="A_deaminase"/>
    <property type="match status" value="1"/>
</dbReference>
<evidence type="ECO:0000256" key="5">
    <source>
        <dbReference type="ARBA" id="ARBA00022801"/>
    </source>
</evidence>
<comment type="similarity">
    <text evidence="2">Belongs to the metallo-dependent hydrolases superfamily. Adenosine and AMP deaminases family.</text>
</comment>
<dbReference type="Proteomes" id="UP000518300">
    <property type="component" value="Unassembled WGS sequence"/>
</dbReference>
<dbReference type="GO" id="GO:0046103">
    <property type="term" value="P:inosine biosynthetic process"/>
    <property type="evidence" value="ECO:0007669"/>
    <property type="project" value="TreeGrafter"/>
</dbReference>
<evidence type="ECO:0000256" key="7">
    <source>
        <dbReference type="SAM" id="MobiDB-lite"/>
    </source>
</evidence>
<dbReference type="InterPro" id="IPR001365">
    <property type="entry name" value="A_deaminase_dom"/>
</dbReference>
<dbReference type="GO" id="GO:0046872">
    <property type="term" value="F:metal ion binding"/>
    <property type="evidence" value="ECO:0007669"/>
    <property type="project" value="UniProtKB-KW"/>
</dbReference>
<evidence type="ECO:0000256" key="6">
    <source>
        <dbReference type="ARBA" id="ARBA00022833"/>
    </source>
</evidence>
<dbReference type="Gene3D" id="3.20.20.140">
    <property type="entry name" value="Metal-dependent hydrolases"/>
    <property type="match status" value="1"/>
</dbReference>
<evidence type="ECO:0000256" key="3">
    <source>
        <dbReference type="ARBA" id="ARBA00012784"/>
    </source>
</evidence>
<keyword evidence="6" id="KW-0862">Zinc</keyword>
<comment type="cofactor">
    <cofactor evidence="1">
        <name>Zn(2+)</name>
        <dbReference type="ChEBI" id="CHEBI:29105"/>
    </cofactor>
</comment>
<protein>
    <recommendedName>
        <fullName evidence="3">adenosine deaminase</fullName>
        <ecNumber evidence="3">3.5.4.4</ecNumber>
    </recommendedName>
</protein>
<reference evidence="9 10" key="1">
    <citation type="submission" date="2020-04" db="EMBL/GenBank/DDBJ databases">
        <title>Draft genome of Pyxidicoccus fallax type strain.</title>
        <authorList>
            <person name="Whitworth D.E."/>
        </authorList>
    </citation>
    <scope>NUCLEOTIDE SEQUENCE [LARGE SCALE GENOMIC DNA]</scope>
    <source>
        <strain evidence="9 10">DSM 14698</strain>
    </source>
</reference>
<feature type="domain" description="Adenosine deaminase" evidence="8">
    <location>
        <begin position="41"/>
        <end position="365"/>
    </location>
</feature>
<gene>
    <name evidence="9" type="primary">add</name>
    <name evidence="9" type="ORF">HG543_51060</name>
</gene>
<evidence type="ECO:0000313" key="9">
    <source>
        <dbReference type="EMBL" id="NMO23149.1"/>
    </source>
</evidence>
<dbReference type="SUPFAM" id="SSF51556">
    <property type="entry name" value="Metallo-dependent hydrolases"/>
    <property type="match status" value="1"/>
</dbReference>
<evidence type="ECO:0000256" key="2">
    <source>
        <dbReference type="ARBA" id="ARBA00006676"/>
    </source>
</evidence>
<dbReference type="CDD" id="cd01320">
    <property type="entry name" value="ADA"/>
    <property type="match status" value="1"/>
</dbReference>
<dbReference type="PANTHER" id="PTHR11409">
    <property type="entry name" value="ADENOSINE DEAMINASE"/>
    <property type="match status" value="1"/>
</dbReference>
<dbReference type="AlphaFoldDB" id="A0A848LZT6"/>
<dbReference type="GO" id="GO:0043103">
    <property type="term" value="P:hypoxanthine salvage"/>
    <property type="evidence" value="ECO:0007669"/>
    <property type="project" value="TreeGrafter"/>
</dbReference>
<keyword evidence="4" id="KW-0479">Metal-binding</keyword>
<feature type="region of interest" description="Disordered" evidence="7">
    <location>
        <begin position="1"/>
        <end position="24"/>
    </location>
</feature>
<dbReference type="PANTHER" id="PTHR11409:SF43">
    <property type="entry name" value="ADENOSINE DEAMINASE"/>
    <property type="match status" value="1"/>
</dbReference>
<evidence type="ECO:0000256" key="1">
    <source>
        <dbReference type="ARBA" id="ARBA00001947"/>
    </source>
</evidence>
<dbReference type="EC" id="3.5.4.4" evidence="3"/>
<comment type="caution">
    <text evidence="9">The sequence shown here is derived from an EMBL/GenBank/DDBJ whole genome shotgun (WGS) entry which is preliminary data.</text>
</comment>
<dbReference type="GO" id="GO:0006154">
    <property type="term" value="P:adenosine catabolic process"/>
    <property type="evidence" value="ECO:0007669"/>
    <property type="project" value="TreeGrafter"/>
</dbReference>
<dbReference type="NCBIfam" id="TIGR01430">
    <property type="entry name" value="aden_deam"/>
    <property type="match status" value="1"/>
</dbReference>
<dbReference type="RefSeq" id="WP_169352257.1">
    <property type="nucleotide sequence ID" value="NZ_JABBJJ010000541.1"/>
</dbReference>
<keyword evidence="5 9" id="KW-0378">Hydrolase</keyword>
<dbReference type="GO" id="GO:0004000">
    <property type="term" value="F:adenosine deaminase activity"/>
    <property type="evidence" value="ECO:0007669"/>
    <property type="project" value="TreeGrafter"/>
</dbReference>
<organism evidence="9 10">
    <name type="scientific">Pyxidicoccus fallax</name>
    <dbReference type="NCBI Taxonomy" id="394095"/>
    <lineage>
        <taxon>Bacteria</taxon>
        <taxon>Pseudomonadati</taxon>
        <taxon>Myxococcota</taxon>
        <taxon>Myxococcia</taxon>
        <taxon>Myxococcales</taxon>
        <taxon>Cystobacterineae</taxon>
        <taxon>Myxococcaceae</taxon>
        <taxon>Pyxidicoccus</taxon>
    </lineage>
</organism>
<evidence type="ECO:0000313" key="10">
    <source>
        <dbReference type="Proteomes" id="UP000518300"/>
    </source>
</evidence>
<name>A0A848LZT6_9BACT</name>
<evidence type="ECO:0000259" key="8">
    <source>
        <dbReference type="Pfam" id="PF00962"/>
    </source>
</evidence>
<dbReference type="EMBL" id="JABBJJ010000541">
    <property type="protein sequence ID" value="NMO23149.1"/>
    <property type="molecule type" value="Genomic_DNA"/>
</dbReference>
<evidence type="ECO:0000256" key="4">
    <source>
        <dbReference type="ARBA" id="ARBA00022723"/>
    </source>
</evidence>
<sequence length="386" mass="42602">MPTIREDEFPSATGIPSSARRTDFVPPPTLAVTEELLHALPKTDLHCHLDGSMRLKTILELAEQQKVRLPADTVDGLAKAIHMGEVCKSLEEYLVAFDVTLSVLQTAEALYRSAYELAVDAAAENVRWLEVRYSPALHLQKGLKMTTVIDSVLEGLRAAKKETGIKCGVIVCGIRHINPQTSMRLAELSVAYKNRGVIGFDLAGAEASFPAKDHRDAFQLILKNNVNCTAHAGEAYGPESISQAIHNLGAHRIGHGTRLREDGDLLNYVNDHRIPLEVCPTSNVQTGAVTSITAHPLKFYFDYGLRVTINTDNRLITDTTVTKELWTAHKELGLSLEDLTTIIVSGFKSAFLPFREKQDMLRMVNEEIATTLAAFDKKRQPVKQPA</sequence>
<dbReference type="GO" id="GO:0005829">
    <property type="term" value="C:cytosol"/>
    <property type="evidence" value="ECO:0007669"/>
    <property type="project" value="TreeGrafter"/>
</dbReference>
<dbReference type="InterPro" id="IPR032466">
    <property type="entry name" value="Metal_Hydrolase"/>
</dbReference>
<accession>A0A848LZT6</accession>
<proteinExistence type="inferred from homology"/>
<dbReference type="InterPro" id="IPR006330">
    <property type="entry name" value="Ado/ade_deaminase"/>
</dbReference>